<keyword evidence="3" id="KW-1185">Reference proteome</keyword>
<comment type="caution">
    <text evidence="2">The sequence shown here is derived from an EMBL/GenBank/DDBJ whole genome shotgun (WGS) entry which is preliminary data.</text>
</comment>
<accession>A0ABD5VH13</accession>
<organism evidence="2 3">
    <name type="scientific">Halorubellus litoreus</name>
    <dbReference type="NCBI Taxonomy" id="755308"/>
    <lineage>
        <taxon>Archaea</taxon>
        <taxon>Methanobacteriati</taxon>
        <taxon>Methanobacteriota</taxon>
        <taxon>Stenosarchaea group</taxon>
        <taxon>Halobacteria</taxon>
        <taxon>Halobacteriales</taxon>
        <taxon>Halorubellaceae</taxon>
        <taxon>Halorubellus</taxon>
    </lineage>
</organism>
<dbReference type="Proteomes" id="UP001596395">
    <property type="component" value="Unassembled WGS sequence"/>
</dbReference>
<dbReference type="RefSeq" id="WP_336349433.1">
    <property type="nucleotide sequence ID" value="NZ_JAZAQL010000001.1"/>
</dbReference>
<protein>
    <submittedName>
        <fullName evidence="2">Uncharacterized protein</fullName>
    </submittedName>
</protein>
<keyword evidence="1" id="KW-0812">Transmembrane</keyword>
<evidence type="ECO:0000313" key="3">
    <source>
        <dbReference type="Proteomes" id="UP001596395"/>
    </source>
</evidence>
<gene>
    <name evidence="2" type="ORF">ACFQGB_06240</name>
</gene>
<dbReference type="AlphaFoldDB" id="A0ABD5VH13"/>
<sequence>MSWRDRVNELLYDGETVRETVDVGANRVYVTSHRVLAFPAATADDDAANFRHVDHPNVEGVTAGAESDRGALARAVAWSIAGVPFVVAGVVVEVGDWFSLPESVQSGGVAGTGGIVSLFADVFGALALLDEAVALAGAGFLAVAAWYGVRYWRSRDRVVTLGVAGDTDVRLRVDAGEEEGARRLRDAIRSA</sequence>
<keyword evidence="1" id="KW-1133">Transmembrane helix</keyword>
<evidence type="ECO:0000256" key="1">
    <source>
        <dbReference type="SAM" id="Phobius"/>
    </source>
</evidence>
<name>A0ABD5VH13_9EURY</name>
<feature type="transmembrane region" description="Helical" evidence="1">
    <location>
        <begin position="132"/>
        <end position="149"/>
    </location>
</feature>
<keyword evidence="1" id="KW-0472">Membrane</keyword>
<reference evidence="2 3" key="1">
    <citation type="journal article" date="2019" name="Int. J. Syst. Evol. Microbiol.">
        <title>The Global Catalogue of Microorganisms (GCM) 10K type strain sequencing project: providing services to taxonomists for standard genome sequencing and annotation.</title>
        <authorList>
            <consortium name="The Broad Institute Genomics Platform"/>
            <consortium name="The Broad Institute Genome Sequencing Center for Infectious Disease"/>
            <person name="Wu L."/>
            <person name="Ma J."/>
        </authorList>
    </citation>
    <scope>NUCLEOTIDE SEQUENCE [LARGE SCALE GENOMIC DNA]</scope>
    <source>
        <strain evidence="2 3">GX26</strain>
    </source>
</reference>
<dbReference type="EMBL" id="JBHSXN010000001">
    <property type="protein sequence ID" value="MFC6952457.1"/>
    <property type="molecule type" value="Genomic_DNA"/>
</dbReference>
<proteinExistence type="predicted"/>
<evidence type="ECO:0000313" key="2">
    <source>
        <dbReference type="EMBL" id="MFC6952457.1"/>
    </source>
</evidence>
<feature type="transmembrane region" description="Helical" evidence="1">
    <location>
        <begin position="75"/>
        <end position="95"/>
    </location>
</feature>